<keyword evidence="3" id="KW-0158">Chromosome</keyword>
<proteinExistence type="inferred from homology"/>
<evidence type="ECO:0000256" key="13">
    <source>
        <dbReference type="ARBA" id="ARBA00023328"/>
    </source>
</evidence>
<evidence type="ECO:0000256" key="7">
    <source>
        <dbReference type="ARBA" id="ARBA00022776"/>
    </source>
</evidence>
<dbReference type="GO" id="GO:0051301">
    <property type="term" value="P:cell division"/>
    <property type="evidence" value="ECO:0007669"/>
    <property type="project" value="UniProtKB-KW"/>
</dbReference>
<keyword evidence="6" id="KW-0677">Repeat</keyword>
<keyword evidence="4 17" id="KW-0853">WD repeat</keyword>
<keyword evidence="10" id="KW-0539">Nucleus</keyword>
<dbReference type="InterPro" id="IPR015943">
    <property type="entry name" value="WD40/YVTN_repeat-like_dom_sf"/>
</dbReference>
<evidence type="ECO:0000313" key="20">
    <source>
        <dbReference type="Proteomes" id="UP000011518"/>
    </source>
</evidence>
<evidence type="ECO:0000256" key="3">
    <source>
        <dbReference type="ARBA" id="ARBA00022454"/>
    </source>
</evidence>
<feature type="region of interest" description="Disordered" evidence="18">
    <location>
        <begin position="195"/>
        <end position="261"/>
    </location>
</feature>
<feature type="compositionally biased region" description="Basic and acidic residues" evidence="18">
    <location>
        <begin position="216"/>
        <end position="225"/>
    </location>
</feature>
<evidence type="ECO:0000256" key="4">
    <source>
        <dbReference type="ARBA" id="ARBA00022574"/>
    </source>
</evidence>
<evidence type="ECO:0000256" key="11">
    <source>
        <dbReference type="ARBA" id="ARBA00023254"/>
    </source>
</evidence>
<dbReference type="AlphaFoldDB" id="L9L7L9"/>
<evidence type="ECO:0000256" key="12">
    <source>
        <dbReference type="ARBA" id="ARBA00023306"/>
    </source>
</evidence>
<evidence type="ECO:0000256" key="1">
    <source>
        <dbReference type="ARBA" id="ARBA00004123"/>
    </source>
</evidence>
<keyword evidence="8" id="KW-0159">Chromosome partition</keyword>
<dbReference type="FunCoup" id="L9L7L9">
    <property type="interactions" value="2276"/>
</dbReference>
<evidence type="ECO:0000256" key="10">
    <source>
        <dbReference type="ARBA" id="ARBA00023242"/>
    </source>
</evidence>
<dbReference type="InterPro" id="IPR020472">
    <property type="entry name" value="WD40_PAC1"/>
</dbReference>
<dbReference type="GO" id="GO:0007059">
    <property type="term" value="P:chromosome segregation"/>
    <property type="evidence" value="ECO:0007669"/>
    <property type="project" value="UniProtKB-KW"/>
</dbReference>
<keyword evidence="20" id="KW-1185">Reference proteome</keyword>
<keyword evidence="13" id="KW-0137">Centromere</keyword>
<evidence type="ECO:0000256" key="15">
    <source>
        <dbReference type="ARBA" id="ARBA00040107"/>
    </source>
</evidence>
<evidence type="ECO:0000256" key="14">
    <source>
        <dbReference type="ARBA" id="ARBA00037960"/>
    </source>
</evidence>
<dbReference type="PROSITE" id="PS50294">
    <property type="entry name" value="WD_REPEATS_REGION"/>
    <property type="match status" value="1"/>
</dbReference>
<feature type="repeat" description="WD" evidence="17">
    <location>
        <begin position="332"/>
        <end position="364"/>
    </location>
</feature>
<comment type="subunit">
    <text evidence="16">Interacts with BUB1 and BUBR1. The BUB1/BUB3 complex interacts with MAD1L1. Interacts with ZNF207/BuGZ; leading to promote stability and kinetochore loading of BUB3.</text>
</comment>
<evidence type="ECO:0000256" key="8">
    <source>
        <dbReference type="ARBA" id="ARBA00022829"/>
    </source>
</evidence>
<reference evidence="20" key="2">
    <citation type="journal article" date="2013" name="Nat. Commun.">
        <title>Genome of the Chinese tree shrew.</title>
        <authorList>
            <person name="Fan Y."/>
            <person name="Huang Z.Y."/>
            <person name="Cao C.C."/>
            <person name="Chen C.S."/>
            <person name="Chen Y.X."/>
            <person name="Fan D.D."/>
            <person name="He J."/>
            <person name="Hou H.L."/>
            <person name="Hu L."/>
            <person name="Hu X.T."/>
            <person name="Jiang X.T."/>
            <person name="Lai R."/>
            <person name="Lang Y.S."/>
            <person name="Liang B."/>
            <person name="Liao S.G."/>
            <person name="Mu D."/>
            <person name="Ma Y.Y."/>
            <person name="Niu Y.Y."/>
            <person name="Sun X.Q."/>
            <person name="Xia J.Q."/>
            <person name="Xiao J."/>
            <person name="Xiong Z.Q."/>
            <person name="Xu L."/>
            <person name="Yang L."/>
            <person name="Zhang Y."/>
            <person name="Zhao W."/>
            <person name="Zhao X.D."/>
            <person name="Zheng Y.T."/>
            <person name="Zhou J.M."/>
            <person name="Zhu Y.B."/>
            <person name="Zhang G.J."/>
            <person name="Wang J."/>
            <person name="Yao Y.G."/>
        </authorList>
    </citation>
    <scope>NUCLEOTIDE SEQUENCE [LARGE SCALE GENOMIC DNA]</scope>
</reference>
<dbReference type="PRINTS" id="PR00320">
    <property type="entry name" value="GPROTEINBRPT"/>
</dbReference>
<dbReference type="SMART" id="SM00320">
    <property type="entry name" value="WD40"/>
    <property type="match status" value="5"/>
</dbReference>
<dbReference type="EMBL" id="KB320524">
    <property type="protein sequence ID" value="ELW69702.1"/>
    <property type="molecule type" value="Genomic_DNA"/>
</dbReference>
<protein>
    <recommendedName>
        <fullName evidence="15">Mitotic checkpoint protein BUB3</fullName>
    </recommendedName>
</protein>
<feature type="region of interest" description="Disordered" evidence="18">
    <location>
        <begin position="25"/>
        <end position="62"/>
    </location>
</feature>
<comment type="subcellular location">
    <subcellularLocation>
        <location evidence="2">Chromosome</location>
        <location evidence="2">Centromere</location>
        <location evidence="2">Kinetochore</location>
    </subcellularLocation>
    <subcellularLocation>
        <location evidence="1">Nucleus</location>
    </subcellularLocation>
</comment>
<keyword evidence="5" id="KW-0132">Cell division</keyword>
<dbReference type="InterPro" id="IPR001680">
    <property type="entry name" value="WD40_rpt"/>
</dbReference>
<evidence type="ECO:0000256" key="18">
    <source>
        <dbReference type="SAM" id="MobiDB-lite"/>
    </source>
</evidence>
<dbReference type="GO" id="GO:0005634">
    <property type="term" value="C:nucleus"/>
    <property type="evidence" value="ECO:0007669"/>
    <property type="project" value="UniProtKB-SubCell"/>
</dbReference>
<dbReference type="SUPFAM" id="SSF50978">
    <property type="entry name" value="WD40 repeat-like"/>
    <property type="match status" value="1"/>
</dbReference>
<evidence type="ECO:0000256" key="6">
    <source>
        <dbReference type="ARBA" id="ARBA00022737"/>
    </source>
</evidence>
<evidence type="ECO:0000256" key="5">
    <source>
        <dbReference type="ARBA" id="ARBA00022618"/>
    </source>
</evidence>
<comment type="similarity">
    <text evidence="14">Belongs to the WD repeat BUB3 family.</text>
</comment>
<feature type="repeat" description="WD" evidence="17">
    <location>
        <begin position="477"/>
        <end position="502"/>
    </location>
</feature>
<dbReference type="GO" id="GO:0000776">
    <property type="term" value="C:kinetochore"/>
    <property type="evidence" value="ECO:0007669"/>
    <property type="project" value="UniProtKB-KW"/>
</dbReference>
<keyword evidence="9" id="KW-0995">Kinetochore</keyword>
<keyword evidence="12" id="KW-0131">Cell cycle</keyword>
<evidence type="ECO:0000313" key="19">
    <source>
        <dbReference type="EMBL" id="ELW69702.1"/>
    </source>
</evidence>
<dbReference type="InParanoid" id="L9L7L9"/>
<evidence type="ECO:0000256" key="9">
    <source>
        <dbReference type="ARBA" id="ARBA00022838"/>
    </source>
</evidence>
<dbReference type="PROSITE" id="PS50082">
    <property type="entry name" value="WD_REPEATS_2"/>
    <property type="match status" value="2"/>
</dbReference>
<keyword evidence="11" id="KW-0469">Meiosis</keyword>
<dbReference type="InterPro" id="IPR036322">
    <property type="entry name" value="WD40_repeat_dom_sf"/>
</dbReference>
<dbReference type="Pfam" id="PF00400">
    <property type="entry name" value="WD40"/>
    <property type="match status" value="3"/>
</dbReference>
<feature type="region of interest" description="Disordered" evidence="18">
    <location>
        <begin position="127"/>
        <end position="162"/>
    </location>
</feature>
<sequence>MGSKEDAGKGCPATGVVSSFTIQSILGGSPSEAPREPTSWPARKRSLSVSSEEEEPDDGWKAPACFCPDPHGPKELGPKHHAPIPFPCLGSSCFPPISYEPRMGSKEDAGKGCPATGVVSSFTIQSILGGSPSEAPREPTSWPARKRSLSVSSEEEEPDDGWKAPACFCPDPHGPKELGPKHHAPIPFPCLGTPKGSGSAGLASSERTPFLSPSHPDFKEEKERLLPAGSPSPGPERPRDSGTERQAGAAMTGSNEFKLNQPPEDGISSVKFSPNTSQFLLVSSWDTSVRLYDVPANSMRLKYQHTGAVLDCAFYNTCLKPGNGFGVGENLVGTHDAPIRCVEYCPEVNVMVTGSWDQTVKLWDPRTPCNAGTFSQPEKVYTLSVSGDRLIVGTAGRRVLVWDLRNMGYVQQRRESSLKYQTRCIRAFPNKQGYVLSSIEGRVAVEYLDPSPEVQKKKYAFKCHRLKENNIEQIYPVNAISFHNIHNTFATGGSDGFVNIWDPFNKKRLCQFHRYPTSIASLAFSNDGTTLAIASSYMYEMDDTEHPEDGIFIRQVTDAETKPKGGSHLLPGIMAAFRPLVKPKIVNKRTKKFIQHQLDQ</sequence>
<dbReference type="GO" id="GO:0051321">
    <property type="term" value="P:meiotic cell cycle"/>
    <property type="evidence" value="ECO:0007669"/>
    <property type="project" value="UniProtKB-KW"/>
</dbReference>
<accession>L9L7L9</accession>
<evidence type="ECO:0000256" key="16">
    <source>
        <dbReference type="ARBA" id="ARBA00066096"/>
    </source>
</evidence>
<evidence type="ECO:0000256" key="17">
    <source>
        <dbReference type="PROSITE-ProRule" id="PRU00221"/>
    </source>
</evidence>
<gene>
    <name evidence="19" type="ORF">TREES_T100012930</name>
</gene>
<reference evidence="20" key="1">
    <citation type="submission" date="2012-07" db="EMBL/GenBank/DDBJ databases">
        <title>Genome of the Chinese tree shrew, a rising model animal genetically related to primates.</title>
        <authorList>
            <person name="Zhang G."/>
            <person name="Fan Y."/>
            <person name="Yao Y."/>
            <person name="Huang Z."/>
        </authorList>
    </citation>
    <scope>NUCLEOTIDE SEQUENCE [LARGE SCALE GENOMIC DNA]</scope>
</reference>
<dbReference type="Proteomes" id="UP000011518">
    <property type="component" value="Unassembled WGS sequence"/>
</dbReference>
<dbReference type="eggNOG" id="KOG1036">
    <property type="taxonomic scope" value="Eukaryota"/>
</dbReference>
<evidence type="ECO:0000256" key="2">
    <source>
        <dbReference type="ARBA" id="ARBA00004629"/>
    </source>
</evidence>
<keyword evidence="7" id="KW-0498">Mitosis</keyword>
<dbReference type="FunFam" id="2.130.10.10:FF:000047">
    <property type="entry name" value="Mitotic checkpoint protein bub3, putative"/>
    <property type="match status" value="1"/>
</dbReference>
<dbReference type="Gene3D" id="2.130.10.10">
    <property type="entry name" value="YVTN repeat-like/Quinoprotein amine dehydrogenase"/>
    <property type="match status" value="1"/>
</dbReference>
<dbReference type="STRING" id="246437.L9L7L9"/>
<dbReference type="PANTHER" id="PTHR10971">
    <property type="entry name" value="MRNA EXPORT FACTOR AND BUB3"/>
    <property type="match status" value="1"/>
</dbReference>
<organism evidence="19 20">
    <name type="scientific">Tupaia chinensis</name>
    <name type="common">Chinese tree shrew</name>
    <name type="synonym">Tupaia belangeri chinensis</name>
    <dbReference type="NCBI Taxonomy" id="246437"/>
    <lineage>
        <taxon>Eukaryota</taxon>
        <taxon>Metazoa</taxon>
        <taxon>Chordata</taxon>
        <taxon>Craniata</taxon>
        <taxon>Vertebrata</taxon>
        <taxon>Euteleostomi</taxon>
        <taxon>Mammalia</taxon>
        <taxon>Eutheria</taxon>
        <taxon>Euarchontoglires</taxon>
        <taxon>Scandentia</taxon>
        <taxon>Tupaiidae</taxon>
        <taxon>Tupaia</taxon>
    </lineage>
</organism>
<name>L9L7L9_TUPCH</name>